<dbReference type="InterPro" id="IPR009061">
    <property type="entry name" value="DNA-bd_dom_put_sf"/>
</dbReference>
<proteinExistence type="predicted"/>
<evidence type="ECO:0000313" key="9">
    <source>
        <dbReference type="EMBL" id="CAB4942184.1"/>
    </source>
</evidence>
<evidence type="ECO:0000313" key="8">
    <source>
        <dbReference type="EMBL" id="CAB4863084.1"/>
    </source>
</evidence>
<dbReference type="GO" id="GO:0046872">
    <property type="term" value="F:metal ion binding"/>
    <property type="evidence" value="ECO:0007669"/>
    <property type="project" value="InterPro"/>
</dbReference>
<dbReference type="PROSITE" id="PS50937">
    <property type="entry name" value="HTH_MERR_2"/>
    <property type="match status" value="1"/>
</dbReference>
<dbReference type="InterPro" id="IPR036594">
    <property type="entry name" value="Meth_synthase_dom"/>
</dbReference>
<dbReference type="EMBL" id="CAFBNH010000003">
    <property type="protein sequence ID" value="CAB4942184.1"/>
    <property type="molecule type" value="Genomic_DNA"/>
</dbReference>
<dbReference type="EMBL" id="CAEZXO010000001">
    <property type="protein sequence ID" value="CAB4684961.1"/>
    <property type="molecule type" value="Genomic_DNA"/>
</dbReference>
<dbReference type="Pfam" id="PF13411">
    <property type="entry name" value="MerR_1"/>
    <property type="match status" value="1"/>
</dbReference>
<dbReference type="EMBL" id="CAEZZW010000001">
    <property type="protein sequence ID" value="CAB4768962.1"/>
    <property type="molecule type" value="Genomic_DNA"/>
</dbReference>
<evidence type="ECO:0000256" key="1">
    <source>
        <dbReference type="ARBA" id="ARBA00023125"/>
    </source>
</evidence>
<dbReference type="Gene3D" id="3.40.50.280">
    <property type="entry name" value="Cobalamin-binding domain"/>
    <property type="match status" value="1"/>
</dbReference>
<dbReference type="SMART" id="SM00422">
    <property type="entry name" value="HTH_MERR"/>
    <property type="match status" value="1"/>
</dbReference>
<dbReference type="InterPro" id="IPR036724">
    <property type="entry name" value="Cobalamin-bd_sf"/>
</dbReference>
<evidence type="ECO:0000313" key="10">
    <source>
        <dbReference type="EMBL" id="CAB4973386.1"/>
    </source>
</evidence>
<dbReference type="SUPFAM" id="SSF46955">
    <property type="entry name" value="Putative DNA-binding domain"/>
    <property type="match status" value="1"/>
</dbReference>
<evidence type="ECO:0000313" key="7">
    <source>
        <dbReference type="EMBL" id="CAB4828211.1"/>
    </source>
</evidence>
<dbReference type="EMBL" id="CAFABH010000011">
    <property type="protein sequence ID" value="CAB4828211.1"/>
    <property type="molecule type" value="Genomic_DNA"/>
</dbReference>
<name>A0A6J5ZIT9_9ZZZZ</name>
<dbReference type="EMBL" id="CAFBLD010000003">
    <property type="protein sequence ID" value="CAB4863084.1"/>
    <property type="molecule type" value="Genomic_DNA"/>
</dbReference>
<dbReference type="InterPro" id="IPR003759">
    <property type="entry name" value="Cbl-bd_cap"/>
</dbReference>
<dbReference type="Pfam" id="PF02607">
    <property type="entry name" value="B12-binding_2"/>
    <property type="match status" value="1"/>
</dbReference>
<dbReference type="EMBL" id="CAFBOC010000005">
    <property type="protein sequence ID" value="CAB4973386.1"/>
    <property type="molecule type" value="Genomic_DNA"/>
</dbReference>
<dbReference type="PANTHER" id="PTHR30204:SF97">
    <property type="entry name" value="MERR FAMILY REGULATORY PROTEIN"/>
    <property type="match status" value="1"/>
</dbReference>
<dbReference type="EMBL" id="CAEZYM010000004">
    <property type="protein sequence ID" value="CAB4721522.1"/>
    <property type="molecule type" value="Genomic_DNA"/>
</dbReference>
<dbReference type="EMBL" id="CAESAE010000005">
    <property type="protein sequence ID" value="CAB4341278.1"/>
    <property type="molecule type" value="Genomic_DNA"/>
</dbReference>
<evidence type="ECO:0000313" key="5">
    <source>
        <dbReference type="EMBL" id="CAB4721522.1"/>
    </source>
</evidence>
<dbReference type="GO" id="GO:0031419">
    <property type="term" value="F:cobalamin binding"/>
    <property type="evidence" value="ECO:0007669"/>
    <property type="project" value="InterPro"/>
</dbReference>
<evidence type="ECO:0000313" key="3">
    <source>
        <dbReference type="EMBL" id="CAB4341278.1"/>
    </source>
</evidence>
<dbReference type="Gene3D" id="1.10.1660.10">
    <property type="match status" value="1"/>
</dbReference>
<feature type="domain" description="HTH merR-type" evidence="2">
    <location>
        <begin position="21"/>
        <end position="90"/>
    </location>
</feature>
<dbReference type="InterPro" id="IPR000551">
    <property type="entry name" value="MerR-type_HTH_dom"/>
</dbReference>
<dbReference type="PANTHER" id="PTHR30204">
    <property type="entry name" value="REDOX-CYCLING DRUG-SENSING TRANSCRIPTIONAL ACTIVATOR SOXR"/>
    <property type="match status" value="1"/>
</dbReference>
<gene>
    <name evidence="4" type="ORF">UFOPK2510_00214</name>
    <name evidence="5" type="ORF">UFOPK2718_00522</name>
    <name evidence="6" type="ORF">UFOPK2936_00062</name>
    <name evidence="7" type="ORF">UFOPK3174_00806</name>
    <name evidence="8" type="ORF">UFOPK3328_00599</name>
    <name evidence="9" type="ORF">UFOPK3779_00634</name>
    <name evidence="10" type="ORF">UFOPK3913_00623</name>
    <name evidence="3" type="ORF">UFOPK4107_01033</name>
    <name evidence="11" type="ORF">UFOPK4403_00367</name>
</gene>
<reference evidence="3" key="1">
    <citation type="submission" date="2020-05" db="EMBL/GenBank/DDBJ databases">
        <authorList>
            <person name="Chiriac C."/>
            <person name="Salcher M."/>
            <person name="Ghai R."/>
            <person name="Kavagutti S V."/>
        </authorList>
    </citation>
    <scope>NUCLEOTIDE SEQUENCE</scope>
</reference>
<evidence type="ECO:0000313" key="11">
    <source>
        <dbReference type="EMBL" id="CAB5070328.1"/>
    </source>
</evidence>
<dbReference type="GO" id="GO:0003700">
    <property type="term" value="F:DNA-binding transcription factor activity"/>
    <property type="evidence" value="ECO:0007669"/>
    <property type="project" value="InterPro"/>
</dbReference>
<dbReference type="Gene3D" id="1.10.1240.10">
    <property type="entry name" value="Methionine synthase domain"/>
    <property type="match status" value="1"/>
</dbReference>
<protein>
    <submittedName>
        <fullName evidence="3">Unannotated protein</fullName>
    </submittedName>
</protein>
<dbReference type="CDD" id="cd01104">
    <property type="entry name" value="HTH_MlrA-CarA"/>
    <property type="match status" value="1"/>
</dbReference>
<keyword evidence="1" id="KW-0238">DNA-binding</keyword>
<evidence type="ECO:0000259" key="2">
    <source>
        <dbReference type="PROSITE" id="PS50937"/>
    </source>
</evidence>
<accession>A0A6J5ZIT9</accession>
<dbReference type="SUPFAM" id="SSF52242">
    <property type="entry name" value="Cobalamin (vitamin B12)-binding domain"/>
    <property type="match status" value="1"/>
</dbReference>
<dbReference type="InterPro" id="IPR047057">
    <property type="entry name" value="MerR_fam"/>
</dbReference>
<evidence type="ECO:0000313" key="4">
    <source>
        <dbReference type="EMBL" id="CAB4684961.1"/>
    </source>
</evidence>
<dbReference type="GO" id="GO:0003677">
    <property type="term" value="F:DNA binding"/>
    <property type="evidence" value="ECO:0007669"/>
    <property type="project" value="UniProtKB-KW"/>
</dbReference>
<sequence length="309" mass="33745">MGVFQLVALVTRGKDVEVDEDLTVAAVARRLGIAPATLRTWDRRYGLGPSQHETGRHRKYSSGDLAKLTFMRRLIVSGVAPAHAAEQAKTHKGELGLAKLIQRAGKKRSNEDLVSSLFTAAYALDSQYLDTAIADYLKRSGVVATWQEILVPLLNQIGAEWEETENGVEVEHLVSEIVKRHFLSVAFQKAITARPVLLAAVHEEQHCLALYALRAALNERGIPAHFLGPRTPLVAITGLVKKVAPPAIFLWALLPENADPRFIRNIPAVRPAPRIIIGGPGWDLKKCKDAVFAPDLASACEEIEQAIGA</sequence>
<evidence type="ECO:0000313" key="6">
    <source>
        <dbReference type="EMBL" id="CAB4768962.1"/>
    </source>
</evidence>
<organism evidence="3">
    <name type="scientific">freshwater metagenome</name>
    <dbReference type="NCBI Taxonomy" id="449393"/>
    <lineage>
        <taxon>unclassified sequences</taxon>
        <taxon>metagenomes</taxon>
        <taxon>ecological metagenomes</taxon>
    </lineage>
</organism>
<dbReference type="EMBL" id="CAFBQX010000001">
    <property type="protein sequence ID" value="CAB5070328.1"/>
    <property type="molecule type" value="Genomic_DNA"/>
</dbReference>
<dbReference type="AlphaFoldDB" id="A0A6J5ZIT9"/>